<dbReference type="AlphaFoldDB" id="A0A3S3E9W1"/>
<gene>
    <name evidence="1" type="ORF">EGT67_14185</name>
</gene>
<sequence length="71" mass="6820">MGADCGGTNGARPNADSIMKGGLADRAQMILAGHCRRAAACALSGDAATSGAGYAVSGEVIGILLEVANAA</sequence>
<accession>A0A3S3E9W1</accession>
<evidence type="ECO:0000313" key="2">
    <source>
        <dbReference type="Proteomes" id="UP000286208"/>
    </source>
</evidence>
<dbReference type="Proteomes" id="UP000286208">
    <property type="component" value="Unassembled WGS sequence"/>
</dbReference>
<name>A0A3S3E9W1_9NOCA</name>
<protein>
    <submittedName>
        <fullName evidence="1">Uncharacterized protein</fullName>
    </submittedName>
</protein>
<organism evidence="1 2">
    <name type="scientific">Prescottella agglutinans</name>
    <dbReference type="NCBI Taxonomy" id="1644129"/>
    <lineage>
        <taxon>Bacteria</taxon>
        <taxon>Bacillati</taxon>
        <taxon>Actinomycetota</taxon>
        <taxon>Actinomycetes</taxon>
        <taxon>Mycobacteriales</taxon>
        <taxon>Nocardiaceae</taxon>
        <taxon>Prescottella</taxon>
    </lineage>
</organism>
<keyword evidence="2" id="KW-1185">Reference proteome</keyword>
<dbReference type="EMBL" id="RKLP01000007">
    <property type="protein sequence ID" value="RVW08681.1"/>
    <property type="molecule type" value="Genomic_DNA"/>
</dbReference>
<proteinExistence type="predicted"/>
<evidence type="ECO:0000313" key="1">
    <source>
        <dbReference type="EMBL" id="RVW08681.1"/>
    </source>
</evidence>
<comment type="caution">
    <text evidence="1">The sequence shown here is derived from an EMBL/GenBank/DDBJ whole genome shotgun (WGS) entry which is preliminary data.</text>
</comment>
<reference evidence="1 2" key="1">
    <citation type="submission" date="2018-11" db="EMBL/GenBank/DDBJ databases">
        <title>Rhodococcus spongicola sp. nov. and Rhodococcus xishaensis sp. nov. from marine sponges.</title>
        <authorList>
            <person name="Li L."/>
            <person name="Lin H.W."/>
        </authorList>
    </citation>
    <scope>NUCLEOTIDE SEQUENCE [LARGE SCALE GENOMIC DNA]</scope>
    <source>
        <strain evidence="1 2">CCTCC AB2014297</strain>
    </source>
</reference>